<reference evidence="2" key="1">
    <citation type="journal article" date="2019" name="Int. J. Syst. Evol. Microbiol.">
        <title>The Global Catalogue of Microorganisms (GCM) 10K type strain sequencing project: providing services to taxonomists for standard genome sequencing and annotation.</title>
        <authorList>
            <consortium name="The Broad Institute Genomics Platform"/>
            <consortium name="The Broad Institute Genome Sequencing Center for Infectious Disease"/>
            <person name="Wu L."/>
            <person name="Ma J."/>
        </authorList>
    </citation>
    <scope>NUCLEOTIDE SEQUENCE [LARGE SCALE GENOMIC DNA]</scope>
    <source>
        <strain evidence="2">JCM 31920</strain>
    </source>
</reference>
<proteinExistence type="predicted"/>
<organism evidence="1 2">
    <name type="scientific">Ravibacter arvi</name>
    <dbReference type="NCBI Taxonomy" id="2051041"/>
    <lineage>
        <taxon>Bacteria</taxon>
        <taxon>Pseudomonadati</taxon>
        <taxon>Bacteroidota</taxon>
        <taxon>Cytophagia</taxon>
        <taxon>Cytophagales</taxon>
        <taxon>Spirosomataceae</taxon>
        <taxon>Ravibacter</taxon>
    </lineage>
</organism>
<evidence type="ECO:0000313" key="2">
    <source>
        <dbReference type="Proteomes" id="UP001501508"/>
    </source>
</evidence>
<evidence type="ECO:0000313" key="1">
    <source>
        <dbReference type="EMBL" id="GAA4434688.1"/>
    </source>
</evidence>
<comment type="caution">
    <text evidence="1">The sequence shown here is derived from an EMBL/GenBank/DDBJ whole genome shotgun (WGS) entry which is preliminary data.</text>
</comment>
<gene>
    <name evidence="1" type="ORF">GCM10023091_09990</name>
</gene>
<protein>
    <recommendedName>
        <fullName evidence="3">Lipoprotein</fullName>
    </recommendedName>
</protein>
<sequence>MKTAILLPFISLLWTSCSENNPLATQKCSPSTICTEELRTLSMRVIYPDSTPVALDDFQVLLLPEGKDITWSKSQESMKWFRNNGNYPIIGDTYQEYFPRNVPIHLLFKGYQGGQVVVSTEVFTTFDCCHVAWISGKRVLVVEPGEKKQ</sequence>
<name>A0ABP8LUD8_9BACT</name>
<keyword evidence="2" id="KW-1185">Reference proteome</keyword>
<evidence type="ECO:0008006" key="3">
    <source>
        <dbReference type="Google" id="ProtNLM"/>
    </source>
</evidence>
<dbReference type="PROSITE" id="PS51257">
    <property type="entry name" value="PROKAR_LIPOPROTEIN"/>
    <property type="match status" value="1"/>
</dbReference>
<dbReference type="EMBL" id="BAABEY010000011">
    <property type="protein sequence ID" value="GAA4434688.1"/>
    <property type="molecule type" value="Genomic_DNA"/>
</dbReference>
<dbReference type="Proteomes" id="UP001501508">
    <property type="component" value="Unassembled WGS sequence"/>
</dbReference>
<accession>A0ABP8LUD8</accession>
<dbReference type="RefSeq" id="WP_345026976.1">
    <property type="nucleotide sequence ID" value="NZ_BAABEY010000011.1"/>
</dbReference>